<dbReference type="Proteomes" id="UP001385951">
    <property type="component" value="Unassembled WGS sequence"/>
</dbReference>
<sequence length="303" mass="34172">MADGRDARAGQVSSGCMPVFIPLSNGKIEEDEDGENSDDGQPYAVVAPDCNLWENYSRITFSFFDGNGIQRAKVHRAILKWAMYINLTFVECQSGGDIRIGFDEAAGSWSTVGTFARMVGLNEPTMNLGWINAETESTIPAEEGVILHEFGHALGLLHEHQSPARHGVLTFNATETIRDFRIAHSWTHDMVEESVLHVWNQSELSSHSRFDTRSIMMYSIPGTITEEGNTIQNNNVLSDLDKAYVILYYPRSRRDELCQEWTISRALELVGVDGEPQKNILKTENPDSIRQMFIQWNENNRTV</sequence>
<dbReference type="Gene3D" id="3.40.390.10">
    <property type="entry name" value="Collagenase (Catalytic Domain)"/>
    <property type="match status" value="1"/>
</dbReference>
<name>A0AAW0FV14_9APHY</name>
<dbReference type="InterPro" id="IPR001506">
    <property type="entry name" value="Peptidase_M12A"/>
</dbReference>
<dbReference type="InterPro" id="IPR024079">
    <property type="entry name" value="MetalloPept_cat_dom_sf"/>
</dbReference>
<gene>
    <name evidence="2" type="ORF">QCA50_013631</name>
</gene>
<organism evidence="2 3">
    <name type="scientific">Cerrena zonata</name>
    <dbReference type="NCBI Taxonomy" id="2478898"/>
    <lineage>
        <taxon>Eukaryota</taxon>
        <taxon>Fungi</taxon>
        <taxon>Dikarya</taxon>
        <taxon>Basidiomycota</taxon>
        <taxon>Agaricomycotina</taxon>
        <taxon>Agaricomycetes</taxon>
        <taxon>Polyporales</taxon>
        <taxon>Cerrenaceae</taxon>
        <taxon>Cerrena</taxon>
    </lineage>
</organism>
<dbReference type="GO" id="GO:0006508">
    <property type="term" value="P:proteolysis"/>
    <property type="evidence" value="ECO:0007669"/>
    <property type="project" value="InterPro"/>
</dbReference>
<keyword evidence="3" id="KW-1185">Reference proteome</keyword>
<accession>A0AAW0FV14</accession>
<dbReference type="GO" id="GO:0008270">
    <property type="term" value="F:zinc ion binding"/>
    <property type="evidence" value="ECO:0007669"/>
    <property type="project" value="InterPro"/>
</dbReference>
<protein>
    <recommendedName>
        <fullName evidence="1">Peptidase metallopeptidase domain-containing protein</fullName>
    </recommendedName>
</protein>
<dbReference type="AlphaFoldDB" id="A0AAW0FV14"/>
<reference evidence="2 3" key="1">
    <citation type="submission" date="2022-09" db="EMBL/GenBank/DDBJ databases">
        <authorList>
            <person name="Palmer J.M."/>
        </authorList>
    </citation>
    <scope>NUCLEOTIDE SEQUENCE [LARGE SCALE GENOMIC DNA]</scope>
    <source>
        <strain evidence="2 3">DSM 7382</strain>
    </source>
</reference>
<comment type="caution">
    <text evidence="2">The sequence shown here is derived from an EMBL/GenBank/DDBJ whole genome shotgun (WGS) entry which is preliminary data.</text>
</comment>
<dbReference type="InterPro" id="IPR006026">
    <property type="entry name" value="Peptidase_Metallo"/>
</dbReference>
<dbReference type="SMART" id="SM00235">
    <property type="entry name" value="ZnMc"/>
    <property type="match status" value="1"/>
</dbReference>
<dbReference type="EMBL" id="JASBNA010000031">
    <property type="protein sequence ID" value="KAK7683369.1"/>
    <property type="molecule type" value="Genomic_DNA"/>
</dbReference>
<dbReference type="Pfam" id="PF01400">
    <property type="entry name" value="Astacin"/>
    <property type="match status" value="1"/>
</dbReference>
<proteinExistence type="predicted"/>
<dbReference type="GO" id="GO:0004222">
    <property type="term" value="F:metalloendopeptidase activity"/>
    <property type="evidence" value="ECO:0007669"/>
    <property type="project" value="InterPro"/>
</dbReference>
<evidence type="ECO:0000259" key="1">
    <source>
        <dbReference type="SMART" id="SM00235"/>
    </source>
</evidence>
<evidence type="ECO:0000313" key="3">
    <source>
        <dbReference type="Proteomes" id="UP001385951"/>
    </source>
</evidence>
<dbReference type="SUPFAM" id="SSF55486">
    <property type="entry name" value="Metalloproteases ('zincins'), catalytic domain"/>
    <property type="match status" value="1"/>
</dbReference>
<evidence type="ECO:0000313" key="2">
    <source>
        <dbReference type="EMBL" id="KAK7683369.1"/>
    </source>
</evidence>
<feature type="domain" description="Peptidase metallopeptidase" evidence="1">
    <location>
        <begin position="49"/>
        <end position="199"/>
    </location>
</feature>